<dbReference type="Proteomes" id="UP000472270">
    <property type="component" value="Unassembled WGS sequence"/>
</dbReference>
<evidence type="ECO:0000256" key="4">
    <source>
        <dbReference type="PROSITE-ProRule" id="PRU00024"/>
    </source>
</evidence>
<sequence>MALEDELSCTVCTEFFRDPVLLGCGHSFCRQCINLHWAVSSFRRCYICQQVSPQEPVSNLSLRNTCESYLREKNTRTESSGGHECSKHGEVIRLFCQTDGKAICVTCKKQEHNGHKTQLLQQAVKQHKGKLKAEIRPAEKTLLSLQNGTALDNKISKYIQSQTQMTERTIRTEFEKLHQFLRQEEESRISALNEEKKEKGDKIERRIQDGIMSLSDRVKEVEEQIEDDDITFLKNYESIQNRAKYTLPDAELSSKTLIDVPKHLGNLKYQVWEKMKDICPYYPVILNPNTSLPDFSVSDDLTSVTSCLFQQDKHNPFPQHRNCVVLGSVGYTDGTHTWEIEVGNNQYWSLGVCLGSVETSDVYTLTPAKGFWGIRRFGSLFELMNAQISRLKTKGNLEVVRVKLDYRCDEKGRYWYVRFFDAGNDYLIAEFNAVPGSKLFPFVIPEDLSAPLRIVPANITLTVEQKLPFLERHLVIIMICLCFVMALMFLILAWLIERHNR</sequence>
<dbReference type="Gene3D" id="2.60.120.920">
    <property type="match status" value="1"/>
</dbReference>
<dbReference type="Pfam" id="PF00622">
    <property type="entry name" value="SPRY"/>
    <property type="match status" value="1"/>
</dbReference>
<dbReference type="Pfam" id="PF13445">
    <property type="entry name" value="zf-RING_UBOX"/>
    <property type="match status" value="1"/>
</dbReference>
<accession>A0A673I5W0</accession>
<feature type="domain" description="B30.2/SPRY" evidence="8">
    <location>
        <begin position="264"/>
        <end position="461"/>
    </location>
</feature>
<dbReference type="InterPro" id="IPR001870">
    <property type="entry name" value="B30.2/SPRY"/>
</dbReference>
<dbReference type="SMART" id="SM00449">
    <property type="entry name" value="SPRY"/>
    <property type="match status" value="1"/>
</dbReference>
<name>A0A673I5W0_9TELE</name>
<evidence type="ECO:0000256" key="3">
    <source>
        <dbReference type="ARBA" id="ARBA00022833"/>
    </source>
</evidence>
<evidence type="ECO:0000256" key="2">
    <source>
        <dbReference type="ARBA" id="ARBA00022771"/>
    </source>
</evidence>
<dbReference type="SUPFAM" id="SSF57850">
    <property type="entry name" value="RING/U-box"/>
    <property type="match status" value="1"/>
</dbReference>
<reference evidence="9" key="2">
    <citation type="submission" date="2025-09" db="UniProtKB">
        <authorList>
            <consortium name="Ensembl"/>
        </authorList>
    </citation>
    <scope>IDENTIFICATION</scope>
</reference>
<evidence type="ECO:0000256" key="5">
    <source>
        <dbReference type="SAM" id="Phobius"/>
    </source>
</evidence>
<dbReference type="PROSITE" id="PS50188">
    <property type="entry name" value="B302_SPRY"/>
    <property type="match status" value="1"/>
</dbReference>
<dbReference type="SUPFAM" id="SSF49899">
    <property type="entry name" value="Concanavalin A-like lectins/glucanases"/>
    <property type="match status" value="1"/>
</dbReference>
<evidence type="ECO:0000259" key="6">
    <source>
        <dbReference type="PROSITE" id="PS50089"/>
    </source>
</evidence>
<dbReference type="GO" id="GO:0008270">
    <property type="term" value="F:zinc ion binding"/>
    <property type="evidence" value="ECO:0007669"/>
    <property type="project" value="UniProtKB-KW"/>
</dbReference>
<evidence type="ECO:0000313" key="9">
    <source>
        <dbReference type="Ensembl" id="ENSSRHP00000034129.1"/>
    </source>
</evidence>
<keyword evidence="1" id="KW-0479">Metal-binding</keyword>
<keyword evidence="5" id="KW-0472">Membrane</keyword>
<organism evidence="9 10">
    <name type="scientific">Sinocyclocheilus rhinocerous</name>
    <dbReference type="NCBI Taxonomy" id="307959"/>
    <lineage>
        <taxon>Eukaryota</taxon>
        <taxon>Metazoa</taxon>
        <taxon>Chordata</taxon>
        <taxon>Craniata</taxon>
        <taxon>Vertebrata</taxon>
        <taxon>Euteleostomi</taxon>
        <taxon>Actinopterygii</taxon>
        <taxon>Neopterygii</taxon>
        <taxon>Teleostei</taxon>
        <taxon>Ostariophysi</taxon>
        <taxon>Cypriniformes</taxon>
        <taxon>Cyprinidae</taxon>
        <taxon>Cyprininae</taxon>
        <taxon>Sinocyclocheilus</taxon>
    </lineage>
</organism>
<dbReference type="InterPro" id="IPR013320">
    <property type="entry name" value="ConA-like_dom_sf"/>
</dbReference>
<dbReference type="CDD" id="cd19769">
    <property type="entry name" value="Bbox2_TRIM16-like"/>
    <property type="match status" value="1"/>
</dbReference>
<keyword evidence="3" id="KW-0862">Zinc</keyword>
<keyword evidence="2 4" id="KW-0863">Zinc-finger</keyword>
<proteinExistence type="predicted"/>
<protein>
    <submittedName>
        <fullName evidence="9">Tripartite motif-containing protein 35-like</fullName>
    </submittedName>
</protein>
<dbReference type="Ensembl" id="ENSSRHT00000035116.1">
    <property type="protein sequence ID" value="ENSSRHP00000034129.1"/>
    <property type="gene ID" value="ENSSRHG00000017552.1"/>
</dbReference>
<keyword evidence="5" id="KW-1133">Transmembrane helix</keyword>
<dbReference type="PROSITE" id="PS50119">
    <property type="entry name" value="ZF_BBOX"/>
    <property type="match status" value="1"/>
</dbReference>
<dbReference type="PROSITE" id="PS50089">
    <property type="entry name" value="ZF_RING_2"/>
    <property type="match status" value="1"/>
</dbReference>
<dbReference type="InterPro" id="IPR043136">
    <property type="entry name" value="B30.2/SPRY_sf"/>
</dbReference>
<evidence type="ECO:0000256" key="1">
    <source>
        <dbReference type="ARBA" id="ARBA00022723"/>
    </source>
</evidence>
<evidence type="ECO:0000259" key="7">
    <source>
        <dbReference type="PROSITE" id="PS50119"/>
    </source>
</evidence>
<dbReference type="InterPro" id="IPR000315">
    <property type="entry name" value="Znf_B-box"/>
</dbReference>
<dbReference type="InterPro" id="IPR001841">
    <property type="entry name" value="Znf_RING"/>
</dbReference>
<dbReference type="InterPro" id="IPR003877">
    <property type="entry name" value="SPRY_dom"/>
</dbReference>
<dbReference type="Gene3D" id="3.30.160.60">
    <property type="entry name" value="Classic Zinc Finger"/>
    <property type="match status" value="1"/>
</dbReference>
<dbReference type="InterPro" id="IPR017907">
    <property type="entry name" value="Znf_RING_CS"/>
</dbReference>
<dbReference type="Pfam" id="PF00643">
    <property type="entry name" value="zf-B_box"/>
    <property type="match status" value="1"/>
</dbReference>
<feature type="domain" description="RING-type" evidence="6">
    <location>
        <begin position="9"/>
        <end position="49"/>
    </location>
</feature>
<dbReference type="Gene3D" id="3.30.40.10">
    <property type="entry name" value="Zinc/RING finger domain, C3HC4 (zinc finger)"/>
    <property type="match status" value="1"/>
</dbReference>
<feature type="domain" description="B box-type" evidence="7">
    <location>
        <begin position="85"/>
        <end position="120"/>
    </location>
</feature>
<dbReference type="InterPro" id="IPR050143">
    <property type="entry name" value="TRIM/RBCC"/>
</dbReference>
<dbReference type="AlphaFoldDB" id="A0A673I5W0"/>
<dbReference type="PROSITE" id="PS00518">
    <property type="entry name" value="ZF_RING_1"/>
    <property type="match status" value="1"/>
</dbReference>
<gene>
    <name evidence="9" type="primary">trim35-1</name>
</gene>
<keyword evidence="10" id="KW-1185">Reference proteome</keyword>
<dbReference type="InterPro" id="IPR013083">
    <property type="entry name" value="Znf_RING/FYVE/PHD"/>
</dbReference>
<evidence type="ECO:0000313" key="10">
    <source>
        <dbReference type="Proteomes" id="UP000472270"/>
    </source>
</evidence>
<dbReference type="PANTHER" id="PTHR24103">
    <property type="entry name" value="E3 UBIQUITIN-PROTEIN LIGASE TRIM"/>
    <property type="match status" value="1"/>
</dbReference>
<dbReference type="SMART" id="SM00184">
    <property type="entry name" value="RING"/>
    <property type="match status" value="1"/>
</dbReference>
<reference evidence="9" key="1">
    <citation type="submission" date="2025-08" db="UniProtKB">
        <authorList>
            <consortium name="Ensembl"/>
        </authorList>
    </citation>
    <scope>IDENTIFICATION</scope>
</reference>
<dbReference type="SMART" id="SM00336">
    <property type="entry name" value="BBOX"/>
    <property type="match status" value="1"/>
</dbReference>
<dbReference type="InterPro" id="IPR027370">
    <property type="entry name" value="Znf-RING_euk"/>
</dbReference>
<dbReference type="SUPFAM" id="SSF57845">
    <property type="entry name" value="B-box zinc-binding domain"/>
    <property type="match status" value="1"/>
</dbReference>
<evidence type="ECO:0000259" key="8">
    <source>
        <dbReference type="PROSITE" id="PS50188"/>
    </source>
</evidence>
<keyword evidence="5" id="KW-0812">Transmembrane</keyword>
<feature type="transmembrane region" description="Helical" evidence="5">
    <location>
        <begin position="474"/>
        <end position="496"/>
    </location>
</feature>